<evidence type="ECO:0000313" key="2">
    <source>
        <dbReference type="EMBL" id="BAC83879.1"/>
    </source>
</evidence>
<reference evidence="3" key="2">
    <citation type="journal article" date="2008" name="Nucleic Acids Res.">
        <title>The rice annotation project database (RAP-DB): 2008 update.</title>
        <authorList>
            <consortium name="The rice annotation project (RAP)"/>
        </authorList>
    </citation>
    <scope>GENOME REANNOTATION</scope>
    <source>
        <strain evidence="3">cv. Nipponbare</strain>
    </source>
</reference>
<protein>
    <submittedName>
        <fullName evidence="2">Uncharacterized protein</fullName>
    </submittedName>
</protein>
<organism evidence="2 3">
    <name type="scientific">Oryza sativa subsp. japonica</name>
    <name type="common">Rice</name>
    <dbReference type="NCBI Taxonomy" id="39947"/>
    <lineage>
        <taxon>Eukaryota</taxon>
        <taxon>Viridiplantae</taxon>
        <taxon>Streptophyta</taxon>
        <taxon>Embryophyta</taxon>
        <taxon>Tracheophyta</taxon>
        <taxon>Spermatophyta</taxon>
        <taxon>Magnoliopsida</taxon>
        <taxon>Liliopsida</taxon>
        <taxon>Poales</taxon>
        <taxon>Poaceae</taxon>
        <taxon>BOP clade</taxon>
        <taxon>Oryzoideae</taxon>
        <taxon>Oryzeae</taxon>
        <taxon>Oryzinae</taxon>
        <taxon>Oryza</taxon>
        <taxon>Oryza sativa</taxon>
    </lineage>
</organism>
<sequence>MRCGHTRAVSSASLSISDWPRRFRGGVEGSRPSDQERGRYRGPGPVGPTGHAARANPCTRGLALGIGRWVGWGPLVCDCGCGGLA</sequence>
<accession>Q6Z4G1</accession>
<dbReference type="AlphaFoldDB" id="Q6Z4G1"/>
<evidence type="ECO:0000313" key="3">
    <source>
        <dbReference type="Proteomes" id="UP000000763"/>
    </source>
</evidence>
<name>Q6Z4G1_ORYSJ</name>
<dbReference type="Proteomes" id="UP000000763">
    <property type="component" value="Chromosome 7"/>
</dbReference>
<dbReference type="EMBL" id="AP005175">
    <property type="protein sequence ID" value="BAC83879.1"/>
    <property type="molecule type" value="Genomic_DNA"/>
</dbReference>
<evidence type="ECO:0000256" key="1">
    <source>
        <dbReference type="SAM" id="MobiDB-lite"/>
    </source>
</evidence>
<feature type="region of interest" description="Disordered" evidence="1">
    <location>
        <begin position="21"/>
        <end position="56"/>
    </location>
</feature>
<gene>
    <name evidence="2" type="primary">OSJNBb0040H10.25</name>
</gene>
<proteinExistence type="predicted"/>
<reference evidence="3" key="1">
    <citation type="journal article" date="2005" name="Nature">
        <title>The map-based sequence of the rice genome.</title>
        <authorList>
            <consortium name="International rice genome sequencing project (IRGSP)"/>
            <person name="Matsumoto T."/>
            <person name="Wu J."/>
            <person name="Kanamori H."/>
            <person name="Katayose Y."/>
            <person name="Fujisawa M."/>
            <person name="Namiki N."/>
            <person name="Mizuno H."/>
            <person name="Yamamoto K."/>
            <person name="Antonio B.A."/>
            <person name="Baba T."/>
            <person name="Sakata K."/>
            <person name="Nagamura Y."/>
            <person name="Aoki H."/>
            <person name="Arikawa K."/>
            <person name="Arita K."/>
            <person name="Bito T."/>
            <person name="Chiden Y."/>
            <person name="Fujitsuka N."/>
            <person name="Fukunaka R."/>
            <person name="Hamada M."/>
            <person name="Harada C."/>
            <person name="Hayashi A."/>
            <person name="Hijishita S."/>
            <person name="Honda M."/>
            <person name="Hosokawa S."/>
            <person name="Ichikawa Y."/>
            <person name="Idonuma A."/>
            <person name="Iijima M."/>
            <person name="Ikeda M."/>
            <person name="Ikeno M."/>
            <person name="Ito K."/>
            <person name="Ito S."/>
            <person name="Ito T."/>
            <person name="Ito Y."/>
            <person name="Ito Y."/>
            <person name="Iwabuchi A."/>
            <person name="Kamiya K."/>
            <person name="Karasawa W."/>
            <person name="Kurita K."/>
            <person name="Katagiri S."/>
            <person name="Kikuta A."/>
            <person name="Kobayashi H."/>
            <person name="Kobayashi N."/>
            <person name="Machita K."/>
            <person name="Maehara T."/>
            <person name="Masukawa M."/>
            <person name="Mizubayashi T."/>
            <person name="Mukai Y."/>
            <person name="Nagasaki H."/>
            <person name="Nagata Y."/>
            <person name="Naito S."/>
            <person name="Nakashima M."/>
            <person name="Nakama Y."/>
            <person name="Nakamichi Y."/>
            <person name="Nakamura M."/>
            <person name="Meguro A."/>
            <person name="Negishi M."/>
            <person name="Ohta I."/>
            <person name="Ohta T."/>
            <person name="Okamoto M."/>
            <person name="Ono N."/>
            <person name="Saji S."/>
            <person name="Sakaguchi M."/>
            <person name="Sakai K."/>
            <person name="Shibata M."/>
            <person name="Shimokawa T."/>
            <person name="Song J."/>
            <person name="Takazaki Y."/>
            <person name="Terasawa K."/>
            <person name="Tsugane M."/>
            <person name="Tsuji K."/>
            <person name="Ueda S."/>
            <person name="Waki K."/>
            <person name="Yamagata H."/>
            <person name="Yamamoto M."/>
            <person name="Yamamoto S."/>
            <person name="Yamane H."/>
            <person name="Yoshiki S."/>
            <person name="Yoshihara R."/>
            <person name="Yukawa K."/>
            <person name="Zhong H."/>
            <person name="Yano M."/>
            <person name="Yuan Q."/>
            <person name="Ouyang S."/>
            <person name="Liu J."/>
            <person name="Jones K.M."/>
            <person name="Gansberger K."/>
            <person name="Moffat K."/>
            <person name="Hill J."/>
            <person name="Bera J."/>
            <person name="Fadrosh D."/>
            <person name="Jin S."/>
            <person name="Johri S."/>
            <person name="Kim M."/>
            <person name="Overton L."/>
            <person name="Reardon M."/>
            <person name="Tsitrin T."/>
            <person name="Vuong H."/>
            <person name="Weaver B."/>
            <person name="Ciecko A."/>
            <person name="Tallon L."/>
            <person name="Jackson J."/>
            <person name="Pai G."/>
            <person name="Aken S.V."/>
            <person name="Utterback T."/>
            <person name="Reidmuller S."/>
            <person name="Feldblyum T."/>
            <person name="Hsiao J."/>
            <person name="Zismann V."/>
            <person name="Iobst S."/>
            <person name="de Vazeille A.R."/>
            <person name="Buell C.R."/>
            <person name="Ying K."/>
            <person name="Li Y."/>
            <person name="Lu T."/>
            <person name="Huang Y."/>
            <person name="Zhao Q."/>
            <person name="Feng Q."/>
            <person name="Zhang L."/>
            <person name="Zhu J."/>
            <person name="Weng Q."/>
            <person name="Mu J."/>
            <person name="Lu Y."/>
            <person name="Fan D."/>
            <person name="Liu Y."/>
            <person name="Guan J."/>
            <person name="Zhang Y."/>
            <person name="Yu S."/>
            <person name="Liu X."/>
            <person name="Zhang Y."/>
            <person name="Hong G."/>
            <person name="Han B."/>
            <person name="Choisne N."/>
            <person name="Demange N."/>
            <person name="Orjeda G."/>
            <person name="Samain S."/>
            <person name="Cattolico L."/>
            <person name="Pelletier E."/>
            <person name="Couloux A."/>
            <person name="Segurens B."/>
            <person name="Wincker P."/>
            <person name="D'Hont A."/>
            <person name="Scarpelli C."/>
            <person name="Weissenbach J."/>
            <person name="Salanoubat M."/>
            <person name="Quetier F."/>
            <person name="Yu Y."/>
            <person name="Kim H.R."/>
            <person name="Rambo T."/>
            <person name="Currie J."/>
            <person name="Collura K."/>
            <person name="Luo M."/>
            <person name="Yang T."/>
            <person name="Ammiraju J.S.S."/>
            <person name="Engler F."/>
            <person name="Soderlund C."/>
            <person name="Wing R.A."/>
            <person name="Palmer L.E."/>
            <person name="de la Bastide M."/>
            <person name="Spiegel L."/>
            <person name="Nascimento L."/>
            <person name="Zutavern T."/>
            <person name="O'Shaughnessy A."/>
            <person name="Dike S."/>
            <person name="Dedhia N."/>
            <person name="Preston R."/>
            <person name="Balija V."/>
            <person name="McCombie W.R."/>
            <person name="Chow T."/>
            <person name="Chen H."/>
            <person name="Chung M."/>
            <person name="Chen C."/>
            <person name="Shaw J."/>
            <person name="Wu H."/>
            <person name="Hsiao K."/>
            <person name="Chao Y."/>
            <person name="Chu M."/>
            <person name="Cheng C."/>
            <person name="Hour A."/>
            <person name="Lee P."/>
            <person name="Lin S."/>
            <person name="Lin Y."/>
            <person name="Liou J."/>
            <person name="Liu S."/>
            <person name="Hsing Y."/>
            <person name="Raghuvanshi S."/>
            <person name="Mohanty A."/>
            <person name="Bharti A.K."/>
            <person name="Gaur A."/>
            <person name="Gupta V."/>
            <person name="Kumar D."/>
            <person name="Ravi V."/>
            <person name="Vij S."/>
            <person name="Kapur A."/>
            <person name="Khurana P."/>
            <person name="Khurana P."/>
            <person name="Khurana J.P."/>
            <person name="Tyagi A.K."/>
            <person name="Gaikwad K."/>
            <person name="Singh A."/>
            <person name="Dalal V."/>
            <person name="Srivastava S."/>
            <person name="Dixit A."/>
            <person name="Pal A.K."/>
            <person name="Ghazi I.A."/>
            <person name="Yadav M."/>
            <person name="Pandit A."/>
            <person name="Bhargava A."/>
            <person name="Sureshbabu K."/>
            <person name="Batra K."/>
            <person name="Sharma T.R."/>
            <person name="Mohapatra T."/>
            <person name="Singh N.K."/>
            <person name="Messing J."/>
            <person name="Nelson A.B."/>
            <person name="Fuks G."/>
            <person name="Kavchok S."/>
            <person name="Keizer G."/>
            <person name="Linton E."/>
            <person name="Llaca V."/>
            <person name="Song R."/>
            <person name="Tanyolac B."/>
            <person name="Young S."/>
            <person name="Ho-Il K."/>
            <person name="Hahn J.H."/>
            <person name="Sangsakoo G."/>
            <person name="Vanavichit A."/>
            <person name="de Mattos Luiz.A.T."/>
            <person name="Zimmer P.D."/>
            <person name="Malone G."/>
            <person name="Dellagostin O."/>
            <person name="de Oliveira A.C."/>
            <person name="Bevan M."/>
            <person name="Bancroft I."/>
            <person name="Minx P."/>
            <person name="Cordum H."/>
            <person name="Wilson R."/>
            <person name="Cheng Z."/>
            <person name="Jin W."/>
            <person name="Jiang J."/>
            <person name="Leong S.A."/>
            <person name="Iwama H."/>
            <person name="Gojobori T."/>
            <person name="Itoh T."/>
            <person name="Niimura Y."/>
            <person name="Fujii Y."/>
            <person name="Habara T."/>
            <person name="Sakai H."/>
            <person name="Sato Y."/>
            <person name="Wilson G."/>
            <person name="Kumar K."/>
            <person name="McCouch S."/>
            <person name="Juretic N."/>
            <person name="Hoen D."/>
            <person name="Wright S."/>
            <person name="Bruskiewich R."/>
            <person name="Bureau T."/>
            <person name="Miyao A."/>
            <person name="Hirochika H."/>
            <person name="Nishikawa T."/>
            <person name="Kadowaki K."/>
            <person name="Sugiura M."/>
            <person name="Burr B."/>
            <person name="Sasaki T."/>
        </authorList>
    </citation>
    <scope>NUCLEOTIDE SEQUENCE [LARGE SCALE GENOMIC DNA]</scope>
    <source>
        <strain evidence="3">cv. Nipponbare</strain>
    </source>
</reference>